<dbReference type="AlphaFoldDB" id="A0AAN8WRU0"/>
<reference evidence="6 7" key="1">
    <citation type="submission" date="2023-11" db="EMBL/GenBank/DDBJ databases">
        <title>Halocaridina rubra genome assembly.</title>
        <authorList>
            <person name="Smith C."/>
        </authorList>
    </citation>
    <scope>NUCLEOTIDE SEQUENCE [LARGE SCALE GENOMIC DNA]</scope>
    <source>
        <strain evidence="6">EP-1</strain>
        <tissue evidence="6">Whole</tissue>
    </source>
</reference>
<sequence length="147" mass="16348">MTSPAAIVFKGSCFCKGIQYECTSGTAQWIRCHCNMCKKLIGADHCSFLAVKESKLTLTSKDTMKTFRSSKEAVRSFCTNCGCSVLMKYDGEKSTIWINAGTLDQEIPVTRPTQIFLDDKAFWLDTMSTVPGSKDISNWEVDCAKDL</sequence>
<comment type="similarity">
    <text evidence="1">Belongs to the Gfa family.</text>
</comment>
<keyword evidence="2" id="KW-0479">Metal-binding</keyword>
<dbReference type="GO" id="GO:0016846">
    <property type="term" value="F:carbon-sulfur lyase activity"/>
    <property type="evidence" value="ECO:0007669"/>
    <property type="project" value="InterPro"/>
</dbReference>
<evidence type="ECO:0000256" key="1">
    <source>
        <dbReference type="ARBA" id="ARBA00005495"/>
    </source>
</evidence>
<feature type="domain" description="CENP-V/GFA" evidence="5">
    <location>
        <begin position="9"/>
        <end position="114"/>
    </location>
</feature>
<keyword evidence="3" id="KW-0862">Zinc</keyword>
<gene>
    <name evidence="6" type="ORF">SK128_015415</name>
</gene>
<comment type="caution">
    <text evidence="6">The sequence shown here is derived from an EMBL/GenBank/DDBJ whole genome shotgun (WGS) entry which is preliminary data.</text>
</comment>
<dbReference type="PANTHER" id="PTHR33337">
    <property type="entry name" value="GFA DOMAIN-CONTAINING PROTEIN"/>
    <property type="match status" value="1"/>
</dbReference>
<evidence type="ECO:0000259" key="5">
    <source>
        <dbReference type="PROSITE" id="PS51891"/>
    </source>
</evidence>
<protein>
    <recommendedName>
        <fullName evidence="5">CENP-V/GFA domain-containing protein</fullName>
    </recommendedName>
</protein>
<evidence type="ECO:0000313" key="7">
    <source>
        <dbReference type="Proteomes" id="UP001381693"/>
    </source>
</evidence>
<dbReference type="PROSITE" id="PS51891">
    <property type="entry name" value="CENP_V_GFA"/>
    <property type="match status" value="1"/>
</dbReference>
<accession>A0AAN8WRU0</accession>
<dbReference type="InterPro" id="IPR006913">
    <property type="entry name" value="CENP-V/GFA"/>
</dbReference>
<evidence type="ECO:0000256" key="4">
    <source>
        <dbReference type="ARBA" id="ARBA00023239"/>
    </source>
</evidence>
<dbReference type="SUPFAM" id="SSF51316">
    <property type="entry name" value="Mss4-like"/>
    <property type="match status" value="1"/>
</dbReference>
<organism evidence="6 7">
    <name type="scientific">Halocaridina rubra</name>
    <name type="common">Hawaiian red shrimp</name>
    <dbReference type="NCBI Taxonomy" id="373956"/>
    <lineage>
        <taxon>Eukaryota</taxon>
        <taxon>Metazoa</taxon>
        <taxon>Ecdysozoa</taxon>
        <taxon>Arthropoda</taxon>
        <taxon>Crustacea</taxon>
        <taxon>Multicrustacea</taxon>
        <taxon>Malacostraca</taxon>
        <taxon>Eumalacostraca</taxon>
        <taxon>Eucarida</taxon>
        <taxon>Decapoda</taxon>
        <taxon>Pleocyemata</taxon>
        <taxon>Caridea</taxon>
        <taxon>Atyoidea</taxon>
        <taxon>Atyidae</taxon>
        <taxon>Halocaridina</taxon>
    </lineage>
</organism>
<keyword evidence="7" id="KW-1185">Reference proteome</keyword>
<evidence type="ECO:0000313" key="6">
    <source>
        <dbReference type="EMBL" id="KAK7067173.1"/>
    </source>
</evidence>
<dbReference type="PANTHER" id="PTHR33337:SF40">
    <property type="entry name" value="CENP-V_GFA DOMAIN-CONTAINING PROTEIN-RELATED"/>
    <property type="match status" value="1"/>
</dbReference>
<evidence type="ECO:0000256" key="3">
    <source>
        <dbReference type="ARBA" id="ARBA00022833"/>
    </source>
</evidence>
<dbReference type="InterPro" id="IPR011057">
    <property type="entry name" value="Mss4-like_sf"/>
</dbReference>
<dbReference type="GO" id="GO:0046872">
    <property type="term" value="F:metal ion binding"/>
    <property type="evidence" value="ECO:0007669"/>
    <property type="project" value="UniProtKB-KW"/>
</dbReference>
<dbReference type="Gene3D" id="3.90.1590.10">
    <property type="entry name" value="glutathione-dependent formaldehyde- activating enzyme (gfa)"/>
    <property type="match status" value="1"/>
</dbReference>
<name>A0AAN8WRU0_HALRR</name>
<dbReference type="Pfam" id="PF04828">
    <property type="entry name" value="GFA"/>
    <property type="match status" value="1"/>
</dbReference>
<evidence type="ECO:0000256" key="2">
    <source>
        <dbReference type="ARBA" id="ARBA00022723"/>
    </source>
</evidence>
<dbReference type="Proteomes" id="UP001381693">
    <property type="component" value="Unassembled WGS sequence"/>
</dbReference>
<keyword evidence="4" id="KW-0456">Lyase</keyword>
<dbReference type="EMBL" id="JAXCGZ010018908">
    <property type="protein sequence ID" value="KAK7067173.1"/>
    <property type="molecule type" value="Genomic_DNA"/>
</dbReference>
<proteinExistence type="inferred from homology"/>